<evidence type="ECO:0000313" key="13">
    <source>
        <dbReference type="Proteomes" id="UP000094165"/>
    </source>
</evidence>
<dbReference type="Pfam" id="PF00589">
    <property type="entry name" value="Phage_integrase"/>
    <property type="match status" value="1"/>
</dbReference>
<dbReference type="InterPro" id="IPR011946">
    <property type="entry name" value="Integrase_integron-type"/>
</dbReference>
<dbReference type="NCBIfam" id="TIGR02249">
    <property type="entry name" value="integrase_gron"/>
    <property type="match status" value="1"/>
</dbReference>
<dbReference type="PROSITE" id="PS51900">
    <property type="entry name" value="CB"/>
    <property type="match status" value="1"/>
</dbReference>
<dbReference type="InterPro" id="IPR011010">
    <property type="entry name" value="DNA_brk_join_enz"/>
</dbReference>
<evidence type="ECO:0000256" key="5">
    <source>
        <dbReference type="ARBA" id="ARBA00023125"/>
    </source>
</evidence>
<dbReference type="InterPro" id="IPR010998">
    <property type="entry name" value="Integrase_recombinase_N"/>
</dbReference>
<evidence type="ECO:0000256" key="6">
    <source>
        <dbReference type="ARBA" id="ARBA00023172"/>
    </source>
</evidence>
<dbReference type="Gene3D" id="1.10.150.130">
    <property type="match status" value="1"/>
</dbReference>
<dbReference type="GO" id="GO:0006310">
    <property type="term" value="P:DNA recombination"/>
    <property type="evidence" value="ECO:0007669"/>
    <property type="project" value="UniProtKB-KW"/>
</dbReference>
<keyword evidence="13" id="KW-1185">Reference proteome</keyword>
<organism evidence="12 13">
    <name type="scientific">Vibrio genomosp. F6 str. FF-238</name>
    <dbReference type="NCBI Taxonomy" id="1191298"/>
    <lineage>
        <taxon>Bacteria</taxon>
        <taxon>Pseudomonadati</taxon>
        <taxon>Pseudomonadota</taxon>
        <taxon>Gammaproteobacteria</taxon>
        <taxon>Vibrionales</taxon>
        <taxon>Vibrionaceae</taxon>
        <taxon>Vibrio</taxon>
    </lineage>
</organism>
<comment type="similarity">
    <text evidence="2">Belongs to the 'phage' integrase family.</text>
</comment>
<keyword evidence="6" id="KW-0233">DNA recombination</keyword>
<dbReference type="GO" id="GO:0015074">
    <property type="term" value="P:DNA integration"/>
    <property type="evidence" value="ECO:0007669"/>
    <property type="project" value="UniProtKB-KW"/>
</dbReference>
<evidence type="ECO:0000259" key="10">
    <source>
        <dbReference type="PROSITE" id="PS51898"/>
    </source>
</evidence>
<dbReference type="GO" id="GO:0003677">
    <property type="term" value="F:DNA binding"/>
    <property type="evidence" value="ECO:0007669"/>
    <property type="project" value="UniProtKB-UniRule"/>
</dbReference>
<accession>A0A1E5CX97</accession>
<dbReference type="RefSeq" id="WP_017052551.1">
    <property type="nucleotide sequence ID" value="NZ_AJYW02000194.1"/>
</dbReference>
<comment type="function">
    <text evidence="7">Site-specific tyrosine recombinase, which acts by catalyzing the cutting and rejoining of the recombining DNA molecules. The XerC-XerD complex is essential to convert dimers of the bacterial chromosome into monomers to permit their segregation at cell division. It also contributes to the segregational stability of plasmids.</text>
</comment>
<evidence type="ECO:0000259" key="11">
    <source>
        <dbReference type="PROSITE" id="PS51900"/>
    </source>
</evidence>
<dbReference type="InterPro" id="IPR013762">
    <property type="entry name" value="Integrase-like_cat_sf"/>
</dbReference>
<name>A0A1E5CX97_9VIBR</name>
<keyword evidence="3" id="KW-0963">Cytoplasm</keyword>
<keyword evidence="4" id="KW-0229">DNA integration</keyword>
<keyword evidence="5 9" id="KW-0238">DNA-binding</keyword>
<dbReference type="Gene3D" id="1.10.443.10">
    <property type="entry name" value="Intergrase catalytic core"/>
    <property type="match status" value="1"/>
</dbReference>
<dbReference type="AlphaFoldDB" id="A0A1E5CX97"/>
<dbReference type="InterPro" id="IPR004107">
    <property type="entry name" value="Integrase_SAM-like_N"/>
</dbReference>
<comment type="subunit">
    <text evidence="8">Forms a cyclic heterotetrameric complex composed of two molecules of XerC and two molecules of XerD.</text>
</comment>
<dbReference type="GO" id="GO:0005737">
    <property type="term" value="C:cytoplasm"/>
    <property type="evidence" value="ECO:0007669"/>
    <property type="project" value="UniProtKB-SubCell"/>
</dbReference>
<evidence type="ECO:0000256" key="1">
    <source>
        <dbReference type="ARBA" id="ARBA00004496"/>
    </source>
</evidence>
<comment type="caution">
    <text evidence="12">The sequence shown here is derived from an EMBL/GenBank/DDBJ whole genome shotgun (WGS) entry which is preliminary data.</text>
</comment>
<protein>
    <submittedName>
        <fullName evidence="12">Integrase</fullName>
    </submittedName>
</protein>
<evidence type="ECO:0000256" key="4">
    <source>
        <dbReference type="ARBA" id="ARBA00022908"/>
    </source>
</evidence>
<dbReference type="PANTHER" id="PTHR30349:SF64">
    <property type="entry name" value="PROPHAGE INTEGRASE INTD-RELATED"/>
    <property type="match status" value="1"/>
</dbReference>
<feature type="domain" description="Core-binding (CB)" evidence="11">
    <location>
        <begin position="3"/>
        <end position="83"/>
    </location>
</feature>
<evidence type="ECO:0000256" key="8">
    <source>
        <dbReference type="ARBA" id="ARBA00038613"/>
    </source>
</evidence>
<dbReference type="InterPro" id="IPR044068">
    <property type="entry name" value="CB"/>
</dbReference>
<evidence type="ECO:0000256" key="7">
    <source>
        <dbReference type="ARBA" id="ARBA00037721"/>
    </source>
</evidence>
<dbReference type="InterPro" id="IPR050090">
    <property type="entry name" value="Tyrosine_recombinase_XerCD"/>
</dbReference>
<comment type="subcellular location">
    <subcellularLocation>
        <location evidence="1">Cytoplasm</location>
    </subcellularLocation>
</comment>
<dbReference type="EMBL" id="AJYW02000194">
    <property type="protein sequence ID" value="OEE74473.1"/>
    <property type="molecule type" value="Genomic_DNA"/>
</dbReference>
<dbReference type="PROSITE" id="PS51898">
    <property type="entry name" value="TYR_RECOMBINASE"/>
    <property type="match status" value="1"/>
</dbReference>
<dbReference type="FunFam" id="1.10.443.10:FF:000007">
    <property type="entry name" value="Tyrosine recombinase XerC"/>
    <property type="match status" value="1"/>
</dbReference>
<evidence type="ECO:0000256" key="3">
    <source>
        <dbReference type="ARBA" id="ARBA00022490"/>
    </source>
</evidence>
<dbReference type="Proteomes" id="UP000094165">
    <property type="component" value="Unassembled WGS sequence"/>
</dbReference>
<gene>
    <name evidence="12" type="ORF">A130_17915</name>
</gene>
<evidence type="ECO:0000256" key="2">
    <source>
        <dbReference type="ARBA" id="ARBA00008857"/>
    </source>
</evidence>
<dbReference type="Pfam" id="PF13495">
    <property type="entry name" value="Phage_int_SAM_4"/>
    <property type="match status" value="1"/>
</dbReference>
<dbReference type="InterPro" id="IPR002104">
    <property type="entry name" value="Integrase_catalytic"/>
</dbReference>
<dbReference type="SUPFAM" id="SSF56349">
    <property type="entry name" value="DNA breaking-rejoining enzymes"/>
    <property type="match status" value="1"/>
</dbReference>
<dbReference type="PANTHER" id="PTHR30349">
    <property type="entry name" value="PHAGE INTEGRASE-RELATED"/>
    <property type="match status" value="1"/>
</dbReference>
<dbReference type="CDD" id="cd01193">
    <property type="entry name" value="INT_IntI_C"/>
    <property type="match status" value="1"/>
</dbReference>
<proteinExistence type="inferred from homology"/>
<evidence type="ECO:0000313" key="12">
    <source>
        <dbReference type="EMBL" id="OEE74473.1"/>
    </source>
</evidence>
<sequence>MKTQFMLHIKEYMHTRHYSVRTIESYVHWITKFIVFHDMKHPSKLNDKDIERFLTDLAINQKVAAKTQALALNSLHFLYRDIFKAPITLDLNFKRSIIDRKLPVVMTTSETKAFFNHIDPKYKLHAQLLYGSGLRLMECVRLRVQDIDYDYGLIRIWQGKGGKNRAVTLARELYPTLKEQQSIAKRYYDKDINTPGYGGVWMKNALSEKYPHADLDFNWHYLFPSSKTSIDPESNLSRRQHISETALQRAVKRAAKDAGINKNVTCHTLRHSFATHLLESGADIRTVQEQLGHSDVKTTQIYTHVLERGANGVLSPLSRL</sequence>
<feature type="domain" description="Tyr recombinase" evidence="10">
    <location>
        <begin position="101"/>
        <end position="315"/>
    </location>
</feature>
<evidence type="ECO:0000256" key="9">
    <source>
        <dbReference type="PROSITE-ProRule" id="PRU01248"/>
    </source>
</evidence>
<reference evidence="12 13" key="1">
    <citation type="journal article" date="2012" name="Science">
        <title>Ecological populations of bacteria act as socially cohesive units of antibiotic production and resistance.</title>
        <authorList>
            <person name="Cordero O.X."/>
            <person name="Wildschutte H."/>
            <person name="Kirkup B."/>
            <person name="Proehl S."/>
            <person name="Ngo L."/>
            <person name="Hussain F."/>
            <person name="Le Roux F."/>
            <person name="Mincer T."/>
            <person name="Polz M.F."/>
        </authorList>
    </citation>
    <scope>NUCLEOTIDE SEQUENCE [LARGE SCALE GENOMIC DNA]</scope>
    <source>
        <strain evidence="12 13">FF-238</strain>
    </source>
</reference>